<evidence type="ECO:0000313" key="2">
    <source>
        <dbReference type="Proteomes" id="UP000010931"/>
    </source>
</evidence>
<dbReference type="AlphaFoldDB" id="L7FAS5"/>
<organism evidence="1 2">
    <name type="scientific">Streptomyces turgidiscabies (strain Car8)</name>
    <dbReference type="NCBI Taxonomy" id="698760"/>
    <lineage>
        <taxon>Bacteria</taxon>
        <taxon>Bacillati</taxon>
        <taxon>Actinomycetota</taxon>
        <taxon>Actinomycetes</taxon>
        <taxon>Kitasatosporales</taxon>
        <taxon>Streptomycetaceae</taxon>
        <taxon>Streptomyces</taxon>
    </lineage>
</organism>
<proteinExistence type="predicted"/>
<gene>
    <name evidence="1" type="ORF">STRTUCAR8_09976</name>
</gene>
<accession>L7FAS5</accession>
<protein>
    <submittedName>
        <fullName evidence="1">Uncharacterized protein</fullName>
    </submittedName>
</protein>
<dbReference type="Proteomes" id="UP000010931">
    <property type="component" value="Unassembled WGS sequence"/>
</dbReference>
<comment type="caution">
    <text evidence="1">The sequence shown here is derived from an EMBL/GenBank/DDBJ whole genome shotgun (WGS) entry which is preliminary data.</text>
</comment>
<sequence>MTVFVRRVLPAVTKHPRQLLLEVIHGSFFTPPVRPRPT</sequence>
<keyword evidence="2" id="KW-1185">Reference proteome</keyword>
<reference evidence="1 2" key="1">
    <citation type="journal article" date="2011" name="Plasmid">
        <title>Streptomyces turgidiscabies Car8 contains a modular pathogenicity island that shares virulence genes with other actinobacterial plant pathogens.</title>
        <authorList>
            <person name="Huguet-Tapia J.C."/>
            <person name="Badger J.H."/>
            <person name="Loria R."/>
            <person name="Pettis G.S."/>
        </authorList>
    </citation>
    <scope>NUCLEOTIDE SEQUENCE [LARGE SCALE GENOMIC DNA]</scope>
    <source>
        <strain evidence="1 2">Car8</strain>
    </source>
</reference>
<dbReference type="EMBL" id="AEJB01000266">
    <property type="protein sequence ID" value="ELP67765.1"/>
    <property type="molecule type" value="Genomic_DNA"/>
</dbReference>
<name>L7FAS5_STRT8</name>
<evidence type="ECO:0000313" key="1">
    <source>
        <dbReference type="EMBL" id="ELP67765.1"/>
    </source>
</evidence>